<dbReference type="PANTHER" id="PTHR33568">
    <property type="entry name" value="DNA POLYMERASE"/>
    <property type="match status" value="1"/>
</dbReference>
<sequence length="387" mass="44719">MKAIEIHIPIGKELYYYDVNSLYPYVIKHYPMPSGEPVWQDNCEDMDLDLFGFLEAYIVAPHNMKRPFLPYRTSKNTLIFPPGEVVSVYYSEDLKYAKSIGCQVTPLCGYIFHKMDPYIPFKDFVTTLSTERIKAKNEGNESQDYVYKLLMNSLYGRFGINPQTSLIEICNYQRYLELIRTYGFVDADKINDSYYIVNYKINTESTPDIEWKPSKIAAVQLAAEITACARIHMYPYISRKDCHYIDTNSILIKGRLPDYVISSMELGKLKLEYASYDAICLAAKNYCLFKEGHADVIKHKGLTIALVTLEWYKKQYANLDHITHTTMTTLFNVNLKTLDIGQKHIHINLETTTSTKREAVFDKDGVWVDTKTFVVKDYAGQDKRDPA</sequence>
<gene>
    <name evidence="10" type="ORF">CQW23_12040</name>
</gene>
<evidence type="ECO:0000259" key="9">
    <source>
        <dbReference type="Pfam" id="PF03175"/>
    </source>
</evidence>
<organism evidence="10 11">
    <name type="scientific">Capsicum baccatum</name>
    <name type="common">Peruvian pepper</name>
    <dbReference type="NCBI Taxonomy" id="33114"/>
    <lineage>
        <taxon>Eukaryota</taxon>
        <taxon>Viridiplantae</taxon>
        <taxon>Streptophyta</taxon>
        <taxon>Embryophyta</taxon>
        <taxon>Tracheophyta</taxon>
        <taxon>Spermatophyta</taxon>
        <taxon>Magnoliopsida</taxon>
        <taxon>eudicotyledons</taxon>
        <taxon>Gunneridae</taxon>
        <taxon>Pentapetalae</taxon>
        <taxon>asterids</taxon>
        <taxon>lamiids</taxon>
        <taxon>Solanales</taxon>
        <taxon>Solanaceae</taxon>
        <taxon>Solanoideae</taxon>
        <taxon>Capsiceae</taxon>
        <taxon>Capsicum</taxon>
    </lineage>
</organism>
<comment type="catalytic activity">
    <reaction evidence="8">
        <text>DNA(n) + a 2'-deoxyribonucleoside 5'-triphosphate = DNA(n+1) + diphosphate</text>
        <dbReference type="Rhea" id="RHEA:22508"/>
        <dbReference type="Rhea" id="RHEA-COMP:17339"/>
        <dbReference type="Rhea" id="RHEA-COMP:17340"/>
        <dbReference type="ChEBI" id="CHEBI:33019"/>
        <dbReference type="ChEBI" id="CHEBI:61560"/>
        <dbReference type="ChEBI" id="CHEBI:173112"/>
        <dbReference type="EC" id="2.7.7.7"/>
    </reaction>
</comment>
<dbReference type="InterPro" id="IPR006172">
    <property type="entry name" value="DNA-dir_DNA_pol_B"/>
</dbReference>
<evidence type="ECO:0000313" key="10">
    <source>
        <dbReference type="EMBL" id="PHT47832.1"/>
    </source>
</evidence>
<dbReference type="Gene3D" id="1.10.287.690">
    <property type="entry name" value="Helix hairpin bin"/>
    <property type="match status" value="1"/>
</dbReference>
<feature type="domain" description="DNA-directed DNA polymerase family B mitochondria/virus" evidence="9">
    <location>
        <begin position="10"/>
        <end position="239"/>
    </location>
</feature>
<dbReference type="Pfam" id="PF03175">
    <property type="entry name" value="DNA_pol_B_2"/>
    <property type="match status" value="1"/>
</dbReference>
<dbReference type="SUPFAM" id="SSF56672">
    <property type="entry name" value="DNA/RNA polymerases"/>
    <property type="match status" value="1"/>
</dbReference>
<name>A0A2G2WRK4_CAPBA</name>
<accession>A0A2G2WRK4</accession>
<comment type="similarity">
    <text evidence="1">Belongs to the DNA polymerase type-B family.</text>
</comment>
<keyword evidence="7" id="KW-0238">DNA-binding</keyword>
<dbReference type="Proteomes" id="UP000224567">
    <property type="component" value="Unassembled WGS sequence"/>
</dbReference>
<reference evidence="11" key="2">
    <citation type="journal article" date="2017" name="J. Anim. Genet.">
        <title>Multiple reference genome sequences of hot pepper reveal the massive evolution of plant disease resistance genes by retroduplication.</title>
        <authorList>
            <person name="Kim S."/>
            <person name="Park J."/>
            <person name="Yeom S.-I."/>
            <person name="Kim Y.-M."/>
            <person name="Seo E."/>
            <person name="Kim K.-T."/>
            <person name="Kim M.-S."/>
            <person name="Lee J.M."/>
            <person name="Cheong K."/>
            <person name="Shin H.-S."/>
            <person name="Kim S.-B."/>
            <person name="Han K."/>
            <person name="Lee J."/>
            <person name="Park M."/>
            <person name="Lee H.-A."/>
            <person name="Lee H.-Y."/>
            <person name="Lee Y."/>
            <person name="Oh S."/>
            <person name="Lee J.H."/>
            <person name="Choi E."/>
            <person name="Choi E."/>
            <person name="Lee S.E."/>
            <person name="Jeon J."/>
            <person name="Kim H."/>
            <person name="Choi G."/>
            <person name="Song H."/>
            <person name="Lee J."/>
            <person name="Lee S.-C."/>
            <person name="Kwon J.-K."/>
            <person name="Lee H.-Y."/>
            <person name="Koo N."/>
            <person name="Hong Y."/>
            <person name="Kim R.W."/>
            <person name="Kang W.-H."/>
            <person name="Huh J.H."/>
            <person name="Kang B.-C."/>
            <person name="Yang T.-J."/>
            <person name="Lee Y.-H."/>
            <person name="Bennetzen J.L."/>
            <person name="Choi D."/>
        </authorList>
    </citation>
    <scope>NUCLEOTIDE SEQUENCE [LARGE SCALE GENOMIC DNA]</scope>
    <source>
        <strain evidence="11">cv. PBC81</strain>
    </source>
</reference>
<dbReference type="GO" id="GO:0003677">
    <property type="term" value="F:DNA binding"/>
    <property type="evidence" value="ECO:0007669"/>
    <property type="project" value="UniProtKB-KW"/>
</dbReference>
<evidence type="ECO:0000256" key="7">
    <source>
        <dbReference type="ARBA" id="ARBA00023125"/>
    </source>
</evidence>
<dbReference type="EC" id="2.7.7.7" evidence="2"/>
<dbReference type="GO" id="GO:0006260">
    <property type="term" value="P:DNA replication"/>
    <property type="evidence" value="ECO:0007669"/>
    <property type="project" value="UniProtKB-KW"/>
</dbReference>
<dbReference type="InterPro" id="IPR043502">
    <property type="entry name" value="DNA/RNA_pol_sf"/>
</dbReference>
<dbReference type="STRING" id="33114.A0A2G2WRK4"/>
<keyword evidence="4" id="KW-0548">Nucleotidyltransferase</keyword>
<reference evidence="10 11" key="1">
    <citation type="journal article" date="2017" name="Genome Biol.">
        <title>New reference genome sequences of hot pepper reveal the massive evolution of plant disease-resistance genes by retroduplication.</title>
        <authorList>
            <person name="Kim S."/>
            <person name="Park J."/>
            <person name="Yeom S.I."/>
            <person name="Kim Y.M."/>
            <person name="Seo E."/>
            <person name="Kim K.T."/>
            <person name="Kim M.S."/>
            <person name="Lee J.M."/>
            <person name="Cheong K."/>
            <person name="Shin H.S."/>
            <person name="Kim S.B."/>
            <person name="Han K."/>
            <person name="Lee J."/>
            <person name="Park M."/>
            <person name="Lee H.A."/>
            <person name="Lee H.Y."/>
            <person name="Lee Y."/>
            <person name="Oh S."/>
            <person name="Lee J.H."/>
            <person name="Choi E."/>
            <person name="Choi E."/>
            <person name="Lee S.E."/>
            <person name="Jeon J."/>
            <person name="Kim H."/>
            <person name="Choi G."/>
            <person name="Song H."/>
            <person name="Lee J."/>
            <person name="Lee S.C."/>
            <person name="Kwon J.K."/>
            <person name="Lee H.Y."/>
            <person name="Koo N."/>
            <person name="Hong Y."/>
            <person name="Kim R.W."/>
            <person name="Kang W.H."/>
            <person name="Huh J.H."/>
            <person name="Kang B.C."/>
            <person name="Yang T.J."/>
            <person name="Lee Y.H."/>
            <person name="Bennetzen J.L."/>
            <person name="Choi D."/>
        </authorList>
    </citation>
    <scope>NUCLEOTIDE SEQUENCE [LARGE SCALE GENOMIC DNA]</scope>
    <source>
        <strain evidence="11">cv. PBC81</strain>
    </source>
</reference>
<dbReference type="EMBL" id="MLFT02000005">
    <property type="protein sequence ID" value="PHT47832.1"/>
    <property type="molecule type" value="Genomic_DNA"/>
</dbReference>
<keyword evidence="3" id="KW-0808">Transferase</keyword>
<evidence type="ECO:0000313" key="11">
    <source>
        <dbReference type="Proteomes" id="UP000224567"/>
    </source>
</evidence>
<evidence type="ECO:0000256" key="6">
    <source>
        <dbReference type="ARBA" id="ARBA00022932"/>
    </source>
</evidence>
<evidence type="ECO:0000256" key="8">
    <source>
        <dbReference type="ARBA" id="ARBA00049244"/>
    </source>
</evidence>
<dbReference type="PRINTS" id="PR00106">
    <property type="entry name" value="DNAPOLB"/>
</dbReference>
<dbReference type="OrthoDB" id="1289171at2759"/>
<dbReference type="GO" id="GO:0000166">
    <property type="term" value="F:nucleotide binding"/>
    <property type="evidence" value="ECO:0007669"/>
    <property type="project" value="InterPro"/>
</dbReference>
<dbReference type="GO" id="GO:0003887">
    <property type="term" value="F:DNA-directed DNA polymerase activity"/>
    <property type="evidence" value="ECO:0007669"/>
    <property type="project" value="UniProtKB-KW"/>
</dbReference>
<evidence type="ECO:0000256" key="1">
    <source>
        <dbReference type="ARBA" id="ARBA00005755"/>
    </source>
</evidence>
<protein>
    <recommendedName>
        <fullName evidence="2">DNA-directed DNA polymerase</fullName>
        <ecNumber evidence="2">2.7.7.7</ecNumber>
    </recommendedName>
</protein>
<dbReference type="Gene3D" id="3.90.1600.10">
    <property type="entry name" value="Palm domain of DNA polymerase"/>
    <property type="match status" value="1"/>
</dbReference>
<proteinExistence type="inferred from homology"/>
<comment type="caution">
    <text evidence="10">The sequence shown here is derived from an EMBL/GenBank/DDBJ whole genome shotgun (WGS) entry which is preliminary data.</text>
</comment>
<dbReference type="InterPro" id="IPR004868">
    <property type="entry name" value="DNA-dir_DNA_pol_B_mt/vir"/>
</dbReference>
<evidence type="ECO:0000256" key="4">
    <source>
        <dbReference type="ARBA" id="ARBA00022695"/>
    </source>
</evidence>
<keyword evidence="11" id="KW-1185">Reference proteome</keyword>
<evidence type="ECO:0000256" key="3">
    <source>
        <dbReference type="ARBA" id="ARBA00022679"/>
    </source>
</evidence>
<dbReference type="AlphaFoldDB" id="A0A2G2WRK4"/>
<dbReference type="PANTHER" id="PTHR33568:SF3">
    <property type="entry name" value="DNA-DIRECTED DNA POLYMERASE"/>
    <property type="match status" value="1"/>
</dbReference>
<evidence type="ECO:0000256" key="5">
    <source>
        <dbReference type="ARBA" id="ARBA00022705"/>
    </source>
</evidence>
<keyword evidence="6" id="KW-0239">DNA-directed DNA polymerase</keyword>
<evidence type="ECO:0000256" key="2">
    <source>
        <dbReference type="ARBA" id="ARBA00012417"/>
    </source>
</evidence>
<keyword evidence="5" id="KW-0235">DNA replication</keyword>
<dbReference type="InterPro" id="IPR023211">
    <property type="entry name" value="DNA_pol_palm_dom_sf"/>
</dbReference>